<dbReference type="AlphaFoldDB" id="A0A0L0G0X3"/>
<dbReference type="OrthoDB" id="1919336at2759"/>
<dbReference type="EMBL" id="KQ241921">
    <property type="protein sequence ID" value="KNC82494.1"/>
    <property type="molecule type" value="Genomic_DNA"/>
</dbReference>
<keyword evidence="4" id="KW-1185">Reference proteome</keyword>
<name>A0A0L0G0X3_9EUKA</name>
<reference evidence="3 4" key="1">
    <citation type="submission" date="2011-02" db="EMBL/GenBank/DDBJ databases">
        <title>The Genome Sequence of Sphaeroforma arctica JP610.</title>
        <authorList>
            <consortium name="The Broad Institute Genome Sequencing Platform"/>
            <person name="Russ C."/>
            <person name="Cuomo C."/>
            <person name="Young S.K."/>
            <person name="Zeng Q."/>
            <person name="Gargeya S."/>
            <person name="Alvarado L."/>
            <person name="Berlin A."/>
            <person name="Chapman S.B."/>
            <person name="Chen Z."/>
            <person name="Freedman E."/>
            <person name="Gellesch M."/>
            <person name="Goldberg J."/>
            <person name="Griggs A."/>
            <person name="Gujja S."/>
            <person name="Heilman E."/>
            <person name="Heiman D."/>
            <person name="Howarth C."/>
            <person name="Mehta T."/>
            <person name="Neiman D."/>
            <person name="Pearson M."/>
            <person name="Roberts A."/>
            <person name="Saif S."/>
            <person name="Shea T."/>
            <person name="Shenoy N."/>
            <person name="Sisk P."/>
            <person name="Stolte C."/>
            <person name="Sykes S."/>
            <person name="White J."/>
            <person name="Yandava C."/>
            <person name="Burger G."/>
            <person name="Gray M.W."/>
            <person name="Holland P.W.H."/>
            <person name="King N."/>
            <person name="Lang F.B.F."/>
            <person name="Roger A.J."/>
            <person name="Ruiz-Trillo I."/>
            <person name="Haas B."/>
            <person name="Nusbaum C."/>
            <person name="Birren B."/>
        </authorList>
    </citation>
    <scope>NUCLEOTIDE SEQUENCE [LARGE SCALE GENOMIC DNA]</scope>
    <source>
        <strain evidence="3 4">JP610</strain>
    </source>
</reference>
<organism evidence="3 4">
    <name type="scientific">Sphaeroforma arctica JP610</name>
    <dbReference type="NCBI Taxonomy" id="667725"/>
    <lineage>
        <taxon>Eukaryota</taxon>
        <taxon>Ichthyosporea</taxon>
        <taxon>Ichthyophonida</taxon>
        <taxon>Sphaeroforma</taxon>
    </lineage>
</organism>
<evidence type="ECO:0000313" key="3">
    <source>
        <dbReference type="EMBL" id="KNC82494.1"/>
    </source>
</evidence>
<evidence type="ECO:0000313" key="4">
    <source>
        <dbReference type="Proteomes" id="UP000054560"/>
    </source>
</evidence>
<dbReference type="Gene3D" id="1.10.150.50">
    <property type="entry name" value="Transcription Factor, Ets-1"/>
    <property type="match status" value="1"/>
</dbReference>
<dbReference type="Proteomes" id="UP000054560">
    <property type="component" value="Unassembled WGS sequence"/>
</dbReference>
<sequence>MKDQSSAQGKGSNFSVLAWLEGLNLKQYYDAFLDEGYDQFDAIVDITEDELANTLNVKKGHVKVLLKNLPTAPKAKKEPKTPTKKKDPPATTQATKPKAITQAPQAQQQYGVAPAMMSQQMVRAPVYAMHRPPLPQKLAAIEGPKKRGRKKRSDTPVAIQSTYIHPSEHPQRPPQGVPRYMPYPPNVAPPRVDGQRRGLEPSQSTVRLYMQQNGVPVPQQYPYSMIMDKRNVPAAAEKPEAPPVAKKRGRRPRCTTIDLKPINHGSLAPAPPHGARVMALAPGQIPPGQPYGPMMSHYQQYGQPRAFYPPPQPPLPPSQPKKLSAAKAKRTGQSIPAAPPITSIATSPPLPPPQKVRAITAAPTATATADAQASGTDTHRPPSSNDNSTRPSTHPHPTTQTAEFHHAAMAAKLSQDTDLATAQAVMALTNGPDALAVPTGMPMEL</sequence>
<proteinExistence type="predicted"/>
<feature type="compositionally biased region" description="Pro residues" evidence="1">
    <location>
        <begin position="307"/>
        <end position="319"/>
    </location>
</feature>
<dbReference type="InterPro" id="IPR013761">
    <property type="entry name" value="SAM/pointed_sf"/>
</dbReference>
<dbReference type="GeneID" id="25905724"/>
<gene>
    <name evidence="3" type="ORF">SARC_05220</name>
</gene>
<feature type="region of interest" description="Disordered" evidence="1">
    <location>
        <begin position="68"/>
        <end position="106"/>
    </location>
</feature>
<evidence type="ECO:0000259" key="2">
    <source>
        <dbReference type="PROSITE" id="PS50105"/>
    </source>
</evidence>
<dbReference type="RefSeq" id="XP_014156396.1">
    <property type="nucleotide sequence ID" value="XM_014300921.1"/>
</dbReference>
<feature type="compositionally biased region" description="Low complexity" evidence="1">
    <location>
        <begin position="358"/>
        <end position="376"/>
    </location>
</feature>
<feature type="domain" description="SAM" evidence="2">
    <location>
        <begin position="11"/>
        <end position="75"/>
    </location>
</feature>
<protein>
    <recommendedName>
        <fullName evidence="2">SAM domain-containing protein</fullName>
    </recommendedName>
</protein>
<accession>A0A0L0G0X3</accession>
<feature type="compositionally biased region" description="Low complexity" evidence="1">
    <location>
        <begin position="89"/>
        <end position="103"/>
    </location>
</feature>
<feature type="compositionally biased region" description="Basic and acidic residues" evidence="1">
    <location>
        <begin position="75"/>
        <end position="88"/>
    </location>
</feature>
<dbReference type="Pfam" id="PF00536">
    <property type="entry name" value="SAM_1"/>
    <property type="match status" value="1"/>
</dbReference>
<dbReference type="SUPFAM" id="SSF47769">
    <property type="entry name" value="SAM/Pointed domain"/>
    <property type="match status" value="1"/>
</dbReference>
<dbReference type="InterPro" id="IPR001660">
    <property type="entry name" value="SAM"/>
</dbReference>
<feature type="region of interest" description="Disordered" evidence="1">
    <location>
        <begin position="288"/>
        <end position="400"/>
    </location>
</feature>
<evidence type="ECO:0000256" key="1">
    <source>
        <dbReference type="SAM" id="MobiDB-lite"/>
    </source>
</evidence>
<dbReference type="PROSITE" id="PS50105">
    <property type="entry name" value="SAM_DOMAIN"/>
    <property type="match status" value="1"/>
</dbReference>
<dbReference type="STRING" id="667725.A0A0L0G0X3"/>
<feature type="compositionally biased region" description="Low complexity" evidence="1">
    <location>
        <begin position="388"/>
        <end position="400"/>
    </location>
</feature>